<dbReference type="Pfam" id="PF12698">
    <property type="entry name" value="ABC2_membrane_3"/>
    <property type="match status" value="1"/>
</dbReference>
<dbReference type="Pfam" id="PF12040">
    <property type="entry name" value="DUF3526"/>
    <property type="match status" value="1"/>
</dbReference>
<feature type="transmembrane region" description="Helical" evidence="5">
    <location>
        <begin position="248"/>
        <end position="270"/>
    </location>
</feature>
<reference evidence="8" key="1">
    <citation type="submission" date="2016-10" db="EMBL/GenBank/DDBJ databases">
        <authorList>
            <person name="Varghese N."/>
            <person name="Submissions S."/>
        </authorList>
    </citation>
    <scope>NUCLEOTIDE SEQUENCE [LARGE SCALE GENOMIC DNA]</scope>
    <source>
        <strain evidence="8">DSM 19482</strain>
    </source>
</reference>
<dbReference type="OrthoDB" id="184009at2"/>
<evidence type="ECO:0000313" key="8">
    <source>
        <dbReference type="Proteomes" id="UP000187261"/>
    </source>
</evidence>
<feature type="transmembrane region" description="Helical" evidence="5">
    <location>
        <begin position="24"/>
        <end position="45"/>
    </location>
</feature>
<evidence type="ECO:0000256" key="2">
    <source>
        <dbReference type="ARBA" id="ARBA00022692"/>
    </source>
</evidence>
<dbReference type="RefSeq" id="WP_076783883.1">
    <property type="nucleotide sequence ID" value="NZ_FTPU01000030.1"/>
</dbReference>
<feature type="transmembrane region" description="Helical" evidence="5">
    <location>
        <begin position="134"/>
        <end position="153"/>
    </location>
</feature>
<evidence type="ECO:0000256" key="1">
    <source>
        <dbReference type="ARBA" id="ARBA00004141"/>
    </source>
</evidence>
<keyword evidence="4 5" id="KW-0472">Membrane</keyword>
<dbReference type="Proteomes" id="UP000187261">
    <property type="component" value="Unassembled WGS sequence"/>
</dbReference>
<evidence type="ECO:0000256" key="4">
    <source>
        <dbReference type="ARBA" id="ARBA00023136"/>
    </source>
</evidence>
<feature type="transmembrane region" description="Helical" evidence="5">
    <location>
        <begin position="454"/>
        <end position="473"/>
    </location>
</feature>
<comment type="subcellular location">
    <subcellularLocation>
        <location evidence="1">Membrane</location>
        <topology evidence="1">Multi-pass membrane protein</topology>
    </subcellularLocation>
</comment>
<evidence type="ECO:0000256" key="3">
    <source>
        <dbReference type="ARBA" id="ARBA00022989"/>
    </source>
</evidence>
<evidence type="ECO:0000256" key="5">
    <source>
        <dbReference type="SAM" id="Phobius"/>
    </source>
</evidence>
<dbReference type="InterPro" id="IPR021913">
    <property type="entry name" value="DUF3526"/>
</dbReference>
<sequence length="481" mass="54818">MALQSLKRVILKTRQDLITTKPNLLIVVVVSIFSLLSIAFTFFQYTDSAAEITHYRAEIREHWEDRPAKHPHRMAHYGYLVFRMAHPLSIFDNGLDDYLGNVIFLEAYKQNSANLSEAGSSGTLVRFGAFTSAFLLQYIVPLILIFLGFGLIAKEREDATLKILSIQGASNRAIIWGKILGFWQFSLLFLFPVFVLIALVMLWDRSVAFEEVAVRICVLLLSYMLYYFVICTMTVVVSAISKKASSSLVTLIGSWLFMVIFLPKGIQFAAQNLYPASSRIAFETELEKDILKAGNSHNPDDPHFKHIKDSLLAHYKVKTTQELPFNYSGFVMQEGEKISSAIYIKHHKQLETVYGRQQKISELSGFADPAMAIKNLSMTASGTDYFSYRQFQEQAEEYRYKMAQHLNRLQIEQISNIKTEKGGPPAIINSENWRKFPDFNYQYTSFGKSLAAQYLPAAALIFWFLLCIAMAELTSRKLKLI</sequence>
<keyword evidence="3 5" id="KW-1133">Transmembrane helix</keyword>
<accession>A0A1U7PW12</accession>
<dbReference type="EMBL" id="FTPU01000030">
    <property type="protein sequence ID" value="SIT97746.1"/>
    <property type="molecule type" value="Genomic_DNA"/>
</dbReference>
<feature type="transmembrane region" description="Helical" evidence="5">
    <location>
        <begin position="174"/>
        <end position="200"/>
    </location>
</feature>
<dbReference type="InterPro" id="IPR013525">
    <property type="entry name" value="ABC2_TM"/>
</dbReference>
<proteinExistence type="predicted"/>
<evidence type="ECO:0000259" key="6">
    <source>
        <dbReference type="Pfam" id="PF12698"/>
    </source>
</evidence>
<feature type="domain" description="ABC-2 type transporter transmembrane" evidence="6">
    <location>
        <begin position="134"/>
        <end position="263"/>
    </location>
</feature>
<name>A0A1U7PW12_9FLAO</name>
<dbReference type="AlphaFoldDB" id="A0A1U7PW12"/>
<keyword evidence="8" id="KW-1185">Reference proteome</keyword>
<dbReference type="GO" id="GO:0140359">
    <property type="term" value="F:ABC-type transporter activity"/>
    <property type="evidence" value="ECO:0007669"/>
    <property type="project" value="InterPro"/>
</dbReference>
<dbReference type="GO" id="GO:0016020">
    <property type="term" value="C:membrane"/>
    <property type="evidence" value="ECO:0007669"/>
    <property type="project" value="UniProtKB-SubCell"/>
</dbReference>
<dbReference type="PANTHER" id="PTHR43471">
    <property type="entry name" value="ABC TRANSPORTER PERMEASE"/>
    <property type="match status" value="1"/>
</dbReference>
<dbReference type="PANTHER" id="PTHR43471:SF1">
    <property type="entry name" value="ABC TRANSPORTER PERMEASE PROTEIN NOSY-RELATED"/>
    <property type="match status" value="1"/>
</dbReference>
<keyword evidence="2 5" id="KW-0812">Transmembrane</keyword>
<evidence type="ECO:0000313" key="7">
    <source>
        <dbReference type="EMBL" id="SIT97746.1"/>
    </source>
</evidence>
<dbReference type="STRING" id="1121284.SAMN05660493_02472"/>
<feature type="transmembrane region" description="Helical" evidence="5">
    <location>
        <begin position="212"/>
        <end position="236"/>
    </location>
</feature>
<organism evidence="7 8">
    <name type="scientific">Epilithonimonas bovis DSM 19482</name>
    <dbReference type="NCBI Taxonomy" id="1121284"/>
    <lineage>
        <taxon>Bacteria</taxon>
        <taxon>Pseudomonadati</taxon>
        <taxon>Bacteroidota</taxon>
        <taxon>Flavobacteriia</taxon>
        <taxon>Flavobacteriales</taxon>
        <taxon>Weeksellaceae</taxon>
        <taxon>Chryseobacterium group</taxon>
        <taxon>Epilithonimonas</taxon>
    </lineage>
</organism>
<gene>
    <name evidence="7" type="ORF">SAMN05660493_02472</name>
</gene>
<protein>
    <submittedName>
        <fullName evidence="7">ABC-2 type transport system permease protein</fullName>
    </submittedName>
</protein>